<dbReference type="Proteomes" id="UP000663832">
    <property type="component" value="Unassembled WGS sequence"/>
</dbReference>
<reference evidence="2" key="1">
    <citation type="submission" date="2021-02" db="EMBL/GenBank/DDBJ databases">
        <authorList>
            <person name="Nowell W R."/>
        </authorList>
    </citation>
    <scope>NUCLEOTIDE SEQUENCE</scope>
</reference>
<dbReference type="EMBL" id="CAJNOI010000240">
    <property type="protein sequence ID" value="CAF1204012.1"/>
    <property type="molecule type" value="Genomic_DNA"/>
</dbReference>
<dbReference type="PANTHER" id="PTHR33768">
    <property type="entry name" value="MIP11318P"/>
    <property type="match status" value="1"/>
</dbReference>
<dbReference type="InterPro" id="IPR029488">
    <property type="entry name" value="Hmw/CFAP97"/>
</dbReference>
<evidence type="ECO:0000313" key="5">
    <source>
        <dbReference type="Proteomes" id="UP000663877"/>
    </source>
</evidence>
<dbReference type="AlphaFoldDB" id="A0A814WE19"/>
<accession>A0A814WE19</accession>
<organism evidence="2 5">
    <name type="scientific">Adineta steineri</name>
    <dbReference type="NCBI Taxonomy" id="433720"/>
    <lineage>
        <taxon>Eukaryota</taxon>
        <taxon>Metazoa</taxon>
        <taxon>Spiralia</taxon>
        <taxon>Gnathifera</taxon>
        <taxon>Rotifera</taxon>
        <taxon>Eurotatoria</taxon>
        <taxon>Bdelloidea</taxon>
        <taxon>Adinetida</taxon>
        <taxon>Adinetidae</taxon>
        <taxon>Adineta</taxon>
    </lineage>
</organism>
<evidence type="ECO:0000313" key="4">
    <source>
        <dbReference type="Proteomes" id="UP000663832"/>
    </source>
</evidence>
<keyword evidence="4" id="KW-1185">Reference proteome</keyword>
<comment type="caution">
    <text evidence="2">The sequence shown here is derived from an EMBL/GenBank/DDBJ whole genome shotgun (WGS) entry which is preliminary data.</text>
</comment>
<dbReference type="Pfam" id="PF13879">
    <property type="entry name" value="Hmw_CFAP97"/>
    <property type="match status" value="1"/>
</dbReference>
<proteinExistence type="inferred from homology"/>
<dbReference type="PANTHER" id="PTHR33768:SF3">
    <property type="entry name" value="MIP11318P"/>
    <property type="match status" value="1"/>
</dbReference>
<sequence length="146" mass="17704">MHYHATPVANKHLAEIFFLKNQAIHEKNIKNAHSTLDRSEPIRQSHCSQRIRQKQIREYELARIERENQRLLAKIAKNGSFIDSHNHYNKHTLKTKDRNYEQIEHKNDFQYLQKRINQVRATYPAREYQLDYAKHQIIKKRLSRFS</sequence>
<gene>
    <name evidence="2" type="ORF">BJG266_LOCUS27075</name>
    <name evidence="3" type="ORF">QVE165_LOCUS51267</name>
</gene>
<evidence type="ECO:0000313" key="2">
    <source>
        <dbReference type="EMBL" id="CAF1204012.1"/>
    </source>
</evidence>
<dbReference type="EMBL" id="CAJNOM010001088">
    <property type="protein sequence ID" value="CAF1591065.1"/>
    <property type="molecule type" value="Genomic_DNA"/>
</dbReference>
<evidence type="ECO:0000313" key="3">
    <source>
        <dbReference type="EMBL" id="CAF1591065.1"/>
    </source>
</evidence>
<comment type="similarity">
    <text evidence="1">Belongs to the CFAP97 family.</text>
</comment>
<dbReference type="InterPro" id="IPR038792">
    <property type="entry name" value="CFAP97D1/2"/>
</dbReference>
<dbReference type="OrthoDB" id="9991392at2759"/>
<protein>
    <submittedName>
        <fullName evidence="2">Uncharacterized protein</fullName>
    </submittedName>
</protein>
<dbReference type="Proteomes" id="UP000663877">
    <property type="component" value="Unassembled WGS sequence"/>
</dbReference>
<evidence type="ECO:0000256" key="1">
    <source>
        <dbReference type="ARBA" id="ARBA00008315"/>
    </source>
</evidence>
<name>A0A814WE19_9BILA</name>